<name>A0A8X7XIG8_POLSE</name>
<keyword evidence="9 17" id="KW-0413">Isomerase</keyword>
<sequence>MKFDLSGIIFIPVTFKFVEQFAFLLQQQTITLVYLKVKCARTSQAIVDSALNSLRSMVKSRLDGKSSGSDHGRQQSSGSKKDVVELTDDNFDKNVLDGDDIWMVEFFAPWCGHCKNLEPEWAAAASDVKEQTKGKVKLAAVDATVHQELASRYGIRGFPTIKIFRKGEEPEDYNGGRTRSDIVASALDLFSENAPPPELLEILNEDVLKKACEDFQLCIISVLPHILDTGAVGRNTYLDVIRRMADKYKKKMWGWVWAEAGAQMDLESSLGIGGFGYPAMAAINSRKMKFALLKGSFSEQGIHEFLRDLSMGRGSTATVGGGALPKINRVEQWDGKDGELPIEEDIDLSDVDLDDIKDEL</sequence>
<dbReference type="PROSITE" id="PS00194">
    <property type="entry name" value="THIOREDOXIN_1"/>
    <property type="match status" value="1"/>
</dbReference>
<evidence type="ECO:0000313" key="17">
    <source>
        <dbReference type="EMBL" id="KAG2467964.1"/>
    </source>
</evidence>
<dbReference type="GO" id="GO:0005788">
    <property type="term" value="C:endoplasmic reticulum lumen"/>
    <property type="evidence" value="ECO:0007669"/>
    <property type="project" value="UniProtKB-SubCell"/>
</dbReference>
<evidence type="ECO:0000256" key="13">
    <source>
        <dbReference type="ARBA" id="ARBA00047074"/>
    </source>
</evidence>
<dbReference type="EC" id="5.3.4.1" evidence="4"/>
<dbReference type="CDD" id="cd02983">
    <property type="entry name" value="P5_C"/>
    <property type="match status" value="1"/>
</dbReference>
<evidence type="ECO:0000256" key="14">
    <source>
        <dbReference type="RuleBase" id="RU004208"/>
    </source>
</evidence>
<comment type="caution">
    <text evidence="17">The sequence shown here is derived from an EMBL/GenBank/DDBJ whole genome shotgun (WGS) entry which is preliminary data.</text>
</comment>
<evidence type="ECO:0000256" key="9">
    <source>
        <dbReference type="ARBA" id="ARBA00023235"/>
    </source>
</evidence>
<comment type="subunit">
    <text evidence="13">Part of a large chaperone multiprotein complex comprising DNAJB11, HSP90B1, HSPA5, HYOU, PDIA2, PDIA4, PDIA6, PPIB, SDF2L1, UGGT1 and very small amounts of ERP29, but not, or at very low levels, CALR nor CANX. Interacts with MICA on the surface of tumor cells, leading to MICA disulfide bond reduction which is required for its release from tumor cells. Interacts with ITGB3 following platelet stimulation. Interacts with ERN1; the interaction is direct. Interacts with EIF2AK3.</text>
</comment>
<feature type="domain" description="Thioredoxin" evidence="16">
    <location>
        <begin position="75"/>
        <end position="192"/>
    </location>
</feature>
<evidence type="ECO:0000259" key="16">
    <source>
        <dbReference type="PROSITE" id="PS51352"/>
    </source>
</evidence>
<dbReference type="AlphaFoldDB" id="A0A8X7XIG8"/>
<keyword evidence="7" id="KW-0256">Endoplasmic reticulum</keyword>
<dbReference type="SUPFAM" id="SSF52833">
    <property type="entry name" value="Thioredoxin-like"/>
    <property type="match status" value="2"/>
</dbReference>
<gene>
    <name evidence="17" type="primary">Pdia6</name>
    <name evidence="17" type="ORF">GTO96_0015482</name>
</gene>
<feature type="non-terminal residue" evidence="17">
    <location>
        <position position="1"/>
    </location>
</feature>
<evidence type="ECO:0000256" key="5">
    <source>
        <dbReference type="ARBA" id="ARBA00022729"/>
    </source>
</evidence>
<dbReference type="PRINTS" id="PR00421">
    <property type="entry name" value="THIOREDOXIN"/>
</dbReference>
<dbReference type="PANTHER" id="PTHR45815:SF3">
    <property type="entry name" value="PROTEIN DISULFIDE-ISOMERASE A6"/>
    <property type="match status" value="1"/>
</dbReference>
<keyword evidence="10" id="KW-0676">Redox-active center</keyword>
<proteinExistence type="inferred from homology"/>
<keyword evidence="6" id="KW-0677">Repeat</keyword>
<evidence type="ECO:0000256" key="3">
    <source>
        <dbReference type="ARBA" id="ARBA00006347"/>
    </source>
</evidence>
<dbReference type="PROSITE" id="PS51352">
    <property type="entry name" value="THIOREDOXIN_2"/>
    <property type="match status" value="1"/>
</dbReference>
<dbReference type="FunFam" id="3.40.30.10:FF:000032">
    <property type="entry name" value="Protein disulfide-isomerase A6 homolog"/>
    <property type="match status" value="1"/>
</dbReference>
<dbReference type="PANTHER" id="PTHR45815">
    <property type="entry name" value="PROTEIN DISULFIDE-ISOMERASE A6"/>
    <property type="match status" value="1"/>
</dbReference>
<evidence type="ECO:0000256" key="6">
    <source>
        <dbReference type="ARBA" id="ARBA00022737"/>
    </source>
</evidence>
<accession>A0A8X7XIG8</accession>
<dbReference type="CDD" id="cd03001">
    <property type="entry name" value="PDI_a_P5"/>
    <property type="match status" value="1"/>
</dbReference>
<dbReference type="InterPro" id="IPR013766">
    <property type="entry name" value="Thioredoxin_domain"/>
</dbReference>
<evidence type="ECO:0000256" key="10">
    <source>
        <dbReference type="ARBA" id="ARBA00023284"/>
    </source>
</evidence>
<comment type="subcellular location">
    <subcellularLocation>
        <location evidence="2">Endoplasmic reticulum lumen</location>
    </subcellularLocation>
</comment>
<keyword evidence="18" id="KW-1185">Reference proteome</keyword>
<dbReference type="InterPro" id="IPR017937">
    <property type="entry name" value="Thioredoxin_CS"/>
</dbReference>
<feature type="region of interest" description="Disordered" evidence="15">
    <location>
        <begin position="61"/>
        <end position="83"/>
    </location>
</feature>
<keyword evidence="5" id="KW-0732">Signal</keyword>
<reference evidence="17 18" key="1">
    <citation type="journal article" date="2021" name="Cell">
        <title>Tracing the genetic footprints of vertebrate landing in non-teleost ray-finned fishes.</title>
        <authorList>
            <person name="Bi X."/>
            <person name="Wang K."/>
            <person name="Yang L."/>
            <person name="Pan H."/>
            <person name="Jiang H."/>
            <person name="Wei Q."/>
            <person name="Fang M."/>
            <person name="Yu H."/>
            <person name="Zhu C."/>
            <person name="Cai Y."/>
            <person name="He Y."/>
            <person name="Gan X."/>
            <person name="Zeng H."/>
            <person name="Yu D."/>
            <person name="Zhu Y."/>
            <person name="Jiang H."/>
            <person name="Qiu Q."/>
            <person name="Yang H."/>
            <person name="Zhang Y.E."/>
            <person name="Wang W."/>
            <person name="Zhu M."/>
            <person name="He S."/>
            <person name="Zhang G."/>
        </authorList>
    </citation>
    <scope>NUCLEOTIDE SEQUENCE [LARGE SCALE GENOMIC DNA]</scope>
    <source>
        <strain evidence="17">Bchr_013</strain>
    </source>
</reference>
<evidence type="ECO:0000256" key="8">
    <source>
        <dbReference type="ARBA" id="ARBA00023157"/>
    </source>
</evidence>
<dbReference type="InterPro" id="IPR036249">
    <property type="entry name" value="Thioredoxin-like_sf"/>
</dbReference>
<dbReference type="Pfam" id="PF24541">
    <property type="entry name" value="Thioredox_PDIA6_C"/>
    <property type="match status" value="1"/>
</dbReference>
<comment type="function">
    <text evidence="12">May function as a chaperone that inhibits aggregation of misfolded proteins. Negatively regulates the unfolded protein response (UPR) through binding to UPR sensors such as ERN1, which in turn inactivates ERN1 signaling. May also regulate the UPR via the EIF2AK3 UPR sensor. Plays a role in platelet aggregation and activation by agonists such as convulxin, collagen and thrombin.</text>
</comment>
<dbReference type="GO" id="GO:0015035">
    <property type="term" value="F:protein-disulfide reductase activity"/>
    <property type="evidence" value="ECO:0007669"/>
    <property type="project" value="TreeGrafter"/>
</dbReference>
<dbReference type="EMBL" id="JAATIS010000485">
    <property type="protein sequence ID" value="KAG2467964.1"/>
    <property type="molecule type" value="Genomic_DNA"/>
</dbReference>
<keyword evidence="8" id="KW-1015">Disulfide bond</keyword>
<dbReference type="GO" id="GO:0003756">
    <property type="term" value="F:protein disulfide isomerase activity"/>
    <property type="evidence" value="ECO:0007669"/>
    <property type="project" value="UniProtKB-EC"/>
</dbReference>
<dbReference type="InterPro" id="IPR057305">
    <property type="entry name" value="Thioredox_PDIA6_C"/>
</dbReference>
<evidence type="ECO:0000256" key="2">
    <source>
        <dbReference type="ARBA" id="ARBA00004319"/>
    </source>
</evidence>
<dbReference type="InterPro" id="IPR005788">
    <property type="entry name" value="PDI_thioredoxin-like_dom"/>
</dbReference>
<evidence type="ECO:0000256" key="11">
    <source>
        <dbReference type="ARBA" id="ARBA00024139"/>
    </source>
</evidence>
<evidence type="ECO:0000313" key="18">
    <source>
        <dbReference type="Proteomes" id="UP000886611"/>
    </source>
</evidence>
<dbReference type="NCBIfam" id="TIGR01126">
    <property type="entry name" value="pdi_dom"/>
    <property type="match status" value="1"/>
</dbReference>
<evidence type="ECO:0000256" key="4">
    <source>
        <dbReference type="ARBA" id="ARBA00012723"/>
    </source>
</evidence>
<comment type="similarity">
    <text evidence="3 14">Belongs to the protein disulfide isomerase family.</text>
</comment>
<feature type="non-terminal residue" evidence="17">
    <location>
        <position position="360"/>
    </location>
</feature>
<evidence type="ECO:0000256" key="1">
    <source>
        <dbReference type="ARBA" id="ARBA00001182"/>
    </source>
</evidence>
<dbReference type="Proteomes" id="UP000886611">
    <property type="component" value="Unassembled WGS sequence"/>
</dbReference>
<dbReference type="Pfam" id="PF00085">
    <property type="entry name" value="Thioredoxin"/>
    <property type="match status" value="1"/>
</dbReference>
<organism evidence="17 18">
    <name type="scientific">Polypterus senegalus</name>
    <name type="common">Senegal bichir</name>
    <dbReference type="NCBI Taxonomy" id="55291"/>
    <lineage>
        <taxon>Eukaryota</taxon>
        <taxon>Metazoa</taxon>
        <taxon>Chordata</taxon>
        <taxon>Craniata</taxon>
        <taxon>Vertebrata</taxon>
        <taxon>Euteleostomi</taxon>
        <taxon>Actinopterygii</taxon>
        <taxon>Polypteriformes</taxon>
        <taxon>Polypteridae</taxon>
        <taxon>Polypterus</taxon>
    </lineage>
</organism>
<dbReference type="Gene3D" id="3.40.30.10">
    <property type="entry name" value="Glutaredoxin"/>
    <property type="match status" value="2"/>
</dbReference>
<evidence type="ECO:0000256" key="7">
    <source>
        <dbReference type="ARBA" id="ARBA00022824"/>
    </source>
</evidence>
<evidence type="ECO:0000256" key="12">
    <source>
        <dbReference type="ARBA" id="ARBA00045396"/>
    </source>
</evidence>
<evidence type="ECO:0000256" key="15">
    <source>
        <dbReference type="SAM" id="MobiDB-lite"/>
    </source>
</evidence>
<protein>
    <recommendedName>
        <fullName evidence="11">Protein disulfide-isomerase A6</fullName>
        <ecNumber evidence="4">5.3.4.1</ecNumber>
    </recommendedName>
</protein>
<dbReference type="GO" id="GO:0034976">
    <property type="term" value="P:response to endoplasmic reticulum stress"/>
    <property type="evidence" value="ECO:0007669"/>
    <property type="project" value="TreeGrafter"/>
</dbReference>
<comment type="catalytic activity">
    <reaction evidence="1">
        <text>Catalyzes the rearrangement of -S-S- bonds in proteins.</text>
        <dbReference type="EC" id="5.3.4.1"/>
    </reaction>
</comment>